<name>A0A9Q5X5P8_BACTU</name>
<evidence type="ECO:0000256" key="1">
    <source>
        <dbReference type="SAM" id="SignalP"/>
    </source>
</evidence>
<proteinExistence type="predicted"/>
<feature type="signal peptide" evidence="1">
    <location>
        <begin position="1"/>
        <end position="33"/>
    </location>
</feature>
<dbReference type="RefSeq" id="WP_065211994.1">
    <property type="nucleotide sequence ID" value="NZ_NFCY01000018.1"/>
</dbReference>
<gene>
    <name evidence="2" type="ORF">BK724_05370</name>
</gene>
<evidence type="ECO:0000313" key="2">
    <source>
        <dbReference type="EMBL" id="OTX51006.1"/>
    </source>
</evidence>
<dbReference type="Pfam" id="PF03318">
    <property type="entry name" value="ETX_MTX2"/>
    <property type="match status" value="1"/>
</dbReference>
<dbReference type="EMBL" id="NFCY01000018">
    <property type="protein sequence ID" value="OTX51006.1"/>
    <property type="molecule type" value="Genomic_DNA"/>
</dbReference>
<dbReference type="CDD" id="cd20223">
    <property type="entry name" value="PFM_epsilon-toxin-like"/>
    <property type="match status" value="1"/>
</dbReference>
<dbReference type="AlphaFoldDB" id="A0A9Q5X5P8"/>
<feature type="chain" id="PRO_5040125439" evidence="1">
    <location>
        <begin position="34"/>
        <end position="307"/>
    </location>
</feature>
<comment type="caution">
    <text evidence="2">The sequence shown here is derived from an EMBL/GenBank/DDBJ whole genome shotgun (WGS) entry which is preliminary data.</text>
</comment>
<evidence type="ECO:0000313" key="3">
    <source>
        <dbReference type="Proteomes" id="UP000194733"/>
    </source>
</evidence>
<dbReference type="Proteomes" id="UP000194733">
    <property type="component" value="Unassembled WGS sequence"/>
</dbReference>
<keyword evidence="1" id="KW-0732">Signal</keyword>
<protein>
    <submittedName>
        <fullName evidence="2">Uncharacterized protein</fullName>
    </submittedName>
</protein>
<dbReference type="SUPFAM" id="SSF56973">
    <property type="entry name" value="Aerolisin/ETX pore-forming domain"/>
    <property type="match status" value="1"/>
</dbReference>
<organism evidence="2 3">
    <name type="scientific">Bacillus thuringiensis serovar sooncheon</name>
    <dbReference type="NCBI Taxonomy" id="180891"/>
    <lineage>
        <taxon>Bacteria</taxon>
        <taxon>Bacillati</taxon>
        <taxon>Bacillota</taxon>
        <taxon>Bacilli</taxon>
        <taxon>Bacillales</taxon>
        <taxon>Bacillaceae</taxon>
        <taxon>Bacillus</taxon>
        <taxon>Bacillus cereus group</taxon>
    </lineage>
</organism>
<dbReference type="Gene3D" id="2.170.15.10">
    <property type="entry name" value="Proaerolysin, chain A, domain 3"/>
    <property type="match status" value="1"/>
</dbReference>
<reference evidence="2 3" key="1">
    <citation type="submission" date="2016-10" db="EMBL/GenBank/DDBJ databases">
        <title>Comparative genomics of Bacillus thuringiensis reveals a path to pathogens against multiple invertebrate hosts.</title>
        <authorList>
            <person name="Zheng J."/>
            <person name="Gao Q."/>
            <person name="Liu H."/>
            <person name="Peng D."/>
            <person name="Ruan L."/>
            <person name="Sun M."/>
        </authorList>
    </citation>
    <scope>NUCLEOTIDE SEQUENCE [LARGE SCALE GENOMIC DNA]</scope>
    <source>
        <strain evidence="2">BGSC 4BB1</strain>
    </source>
</reference>
<dbReference type="InterPro" id="IPR004991">
    <property type="entry name" value="Aerolysin-like"/>
</dbReference>
<sequence>MKKTTAMKSILVMSTIVSLGTGLAVASPSVASADEIQRSTLNETSHMKSESAIQNVNTTIDEMLRTIPVPGIPGLGQKPWSRTTSIYGNSMDVSGININETNVTKIIPVFLGSNTFVNTTSQEQTYNTSTFSQAITNTTTTTTTHGFKESTAGKVKVGIPFIGETEITQTLEYNFTNSNANTKSETNTITASAQPVKVPANKIYKTEVYFEKKQTSGNVELYADILTGAQNPKSSEIISIGSALDRANNKNGLTKSPTDPNRVRSKGTGTFTIEYGTNLVVKTYDITSGARTTDSTTLVNTQVIPLH</sequence>
<accession>A0A9Q5X5P8</accession>